<evidence type="ECO:0000313" key="2">
    <source>
        <dbReference type="Proteomes" id="UP000298493"/>
    </source>
</evidence>
<protein>
    <submittedName>
        <fullName evidence="1">Uncharacterized protein</fullName>
    </submittedName>
</protein>
<sequence length="168" mass="18826">MGWVRLGARDVLSALGADLSVDTGAFINQQTPALQVTSLSLSRSLSHCLNPIFPFQGLHWALMPTHSLIAFINIYQASQLLKEMGLQQLYFCAESRQGVFFFVAYPPYHEESDSIPVQDLTRQSQSGQSKIKIAYMFAPIRPHHTSLVYQKGISRHSTQELEVEVESS</sequence>
<keyword evidence="2" id="KW-1185">Reference proteome</keyword>
<organism evidence="1 2">
    <name type="scientific">Venturia nashicola</name>
    <dbReference type="NCBI Taxonomy" id="86259"/>
    <lineage>
        <taxon>Eukaryota</taxon>
        <taxon>Fungi</taxon>
        <taxon>Dikarya</taxon>
        <taxon>Ascomycota</taxon>
        <taxon>Pezizomycotina</taxon>
        <taxon>Dothideomycetes</taxon>
        <taxon>Pleosporomycetidae</taxon>
        <taxon>Venturiales</taxon>
        <taxon>Venturiaceae</taxon>
        <taxon>Venturia</taxon>
    </lineage>
</organism>
<proteinExistence type="predicted"/>
<dbReference type="AlphaFoldDB" id="A0A4Z1NWI8"/>
<accession>A0A4Z1NWI8</accession>
<name>A0A4Z1NWI8_9PEZI</name>
<dbReference type="EMBL" id="SNSC02000013">
    <property type="protein sequence ID" value="TID18987.1"/>
    <property type="molecule type" value="Genomic_DNA"/>
</dbReference>
<comment type="caution">
    <text evidence="1">The sequence shown here is derived from an EMBL/GenBank/DDBJ whole genome shotgun (WGS) entry which is preliminary data.</text>
</comment>
<gene>
    <name evidence="1" type="ORF">E6O75_ATG06108</name>
</gene>
<evidence type="ECO:0000313" key="1">
    <source>
        <dbReference type="EMBL" id="TID18987.1"/>
    </source>
</evidence>
<reference evidence="1 2" key="1">
    <citation type="submission" date="2019-04" db="EMBL/GenBank/DDBJ databases">
        <title>High contiguity whole genome sequence and gene annotation resource for two Venturia nashicola isolates.</title>
        <authorList>
            <person name="Prokchorchik M."/>
            <person name="Won K."/>
            <person name="Lee Y."/>
            <person name="Choi E.D."/>
            <person name="Segonzac C."/>
            <person name="Sohn K.H."/>
        </authorList>
    </citation>
    <scope>NUCLEOTIDE SEQUENCE [LARGE SCALE GENOMIC DNA]</scope>
    <source>
        <strain evidence="1 2">PRI2</strain>
    </source>
</reference>
<dbReference type="Proteomes" id="UP000298493">
    <property type="component" value="Unassembled WGS sequence"/>
</dbReference>